<dbReference type="Pfam" id="PF01619">
    <property type="entry name" value="Pro_dh"/>
    <property type="match status" value="1"/>
</dbReference>
<comment type="similarity">
    <text evidence="5">In the C-terminal section; belongs to the aldehyde dehydrogenase family.</text>
</comment>
<comment type="pathway">
    <text evidence="1 5">Amino-acid degradation; L-proline degradation into L-glutamate; L-glutamate from L-proline: step 2/2.</text>
</comment>
<dbReference type="Pfam" id="PF00171">
    <property type="entry name" value="Aldedh"/>
    <property type="match status" value="1"/>
</dbReference>
<keyword evidence="10" id="KW-1185">Reference proteome</keyword>
<keyword evidence="5" id="KW-0238">DNA-binding</keyword>
<dbReference type="InterPro" id="IPR024089">
    <property type="entry name" value="PRODH_PutA_dom_I/II"/>
</dbReference>
<sequence>MAAIDRASIRAMHYATSASALEVACAGLIHDNDRRQSVTGIARDFVINSRKRSDESGTLDAFLREFGLSNSEGIALMCLAEALLRVPDDATLDALIAEKISDGNWGAHESASDSQLVNASVWGLMLAGKLVGKSSTSQAFPTHWLANLVSRVGEPTVRLATLQAMKILGGQFVLGRDIQSALKRAKRQNTLCSFDMLGEGARTAEDAERYFKSYQSAIHRVGEGCMGSDVRHNHNVSVKLSALHPRFTESQSARCLPALQEKVLILAKLAKGYGMGMSLDAEECSRLELSMDVFQWLCSHPELTDWNGLGFVLQAYQKRSMEVAKWLVALAASRQSGFMVRLVKGAYWDTEIKIAQQQGLDDYPVFTDKSHTDLSYEACMHTLLASPSIFCQFATHNARSVAQVIEATENRETSFELQKLHGMGDLLYTLVCEQHPHICVRTYAPVGQHEDLLPYLVRRLLENGANSSFVNRFLDEQLPVDDLIVDPFAKQNNSDAPLPSAIPLPEAIFFNAAIPWKASQGFDLDDRDLIRQMRTDEIAARAQDCIRAITPPTASSTIGTSYSPTNADPIGTFTLATPEDVEHAVAATYEAFPNWSRLTAMHRGDLLRSLATLLENHTIDLAALIALEAGRTLNDGVDEVREAVDFCRYYAANAEALIDSETALPGVTGETNRLQHHASGPWLCISPWNFPLAIFIGQITANLAVGNTVIAKPAEQTPLVALFAQTLFIKAGFPPGVLQILNGDGPQLGEQLLPDSRIKGVSFTGSHAAAVTINRALAARPGAIVPLVAETGGINCMIVDSTALPEQVVDDVITSAFRSAGQRCSALRVLYLQEDVADKMIELLRGAMAELVLGDPQALSSDIGPVIDGEAQHAIKQHIADLETRAKCIAKAPMHSKQGTGFFVAPQAWEIDSLKRLSNEVFGPILHVIRYRAEELQAIIEDIRASDFALTMGVHSRLHGLHKRLEDEALIGNLYINRDTVGAVVGSNPFGGHGLSGTGPKAGGPDYLKRLVREHTITDNITALGGNTDLFNLN</sequence>
<dbReference type="EMBL" id="CP036501">
    <property type="protein sequence ID" value="UZP73920.1"/>
    <property type="molecule type" value="Genomic_DNA"/>
</dbReference>
<dbReference type="InterPro" id="IPR016160">
    <property type="entry name" value="Ald_DH_CS_CYS"/>
</dbReference>
<comment type="catalytic activity">
    <reaction evidence="5">
        <text>L-proline + a quinone = (S)-1-pyrroline-5-carboxylate + a quinol + H(+)</text>
        <dbReference type="Rhea" id="RHEA:23784"/>
        <dbReference type="ChEBI" id="CHEBI:15378"/>
        <dbReference type="ChEBI" id="CHEBI:17388"/>
        <dbReference type="ChEBI" id="CHEBI:24646"/>
        <dbReference type="ChEBI" id="CHEBI:60039"/>
        <dbReference type="ChEBI" id="CHEBI:132124"/>
        <dbReference type="EC" id="1.5.5.2"/>
    </reaction>
</comment>
<dbReference type="GO" id="GO:0004657">
    <property type="term" value="F:proline dehydrogenase activity"/>
    <property type="evidence" value="ECO:0007669"/>
    <property type="project" value="UniProtKB-EC"/>
</dbReference>
<dbReference type="InterPro" id="IPR025703">
    <property type="entry name" value="Bifunct_PutA"/>
</dbReference>
<dbReference type="Gene3D" id="3.20.20.220">
    <property type="match status" value="1"/>
</dbReference>
<dbReference type="PROSITE" id="PS00070">
    <property type="entry name" value="ALDEHYDE_DEHYDR_CYS"/>
    <property type="match status" value="1"/>
</dbReference>
<dbReference type="InterPro" id="IPR016163">
    <property type="entry name" value="Ald_DH_C"/>
</dbReference>
<proteinExistence type="inferred from homology"/>
<comment type="pathway">
    <text evidence="5">Amino-acid degradation; L-proline degradation into L-glutamate; L-glutamate from L-proline: step 1/2.</text>
</comment>
<keyword evidence="5" id="KW-0805">Transcription regulation</keyword>
<dbReference type="InterPro" id="IPR016161">
    <property type="entry name" value="Ald_DH/histidinol_DH"/>
</dbReference>
<dbReference type="Gene3D" id="1.20.5.460">
    <property type="entry name" value="Single helix bin"/>
    <property type="match status" value="1"/>
</dbReference>
<dbReference type="CDD" id="cd07125">
    <property type="entry name" value="ALDH_PutA-P5CDH"/>
    <property type="match status" value="1"/>
</dbReference>
<dbReference type="InterPro" id="IPR050485">
    <property type="entry name" value="Proline_metab_enzyme"/>
</dbReference>
<dbReference type="InterPro" id="IPR016162">
    <property type="entry name" value="Ald_DH_N"/>
</dbReference>
<comment type="similarity">
    <text evidence="5">In the N-terminal section; belongs to the proline dehydrogenase family.</text>
</comment>
<feature type="domain" description="Aldehyde dehydrogenase" evidence="6">
    <location>
        <begin position="560"/>
        <end position="1013"/>
    </location>
</feature>
<dbReference type="Pfam" id="PF14850">
    <property type="entry name" value="Pro_dh-DNA_bdg"/>
    <property type="match status" value="1"/>
</dbReference>
<dbReference type="NCBIfam" id="NF008869">
    <property type="entry name" value="PRK11904.1"/>
    <property type="match status" value="1"/>
</dbReference>
<dbReference type="PANTHER" id="PTHR42862">
    <property type="entry name" value="DELTA-1-PYRROLINE-5-CARBOXYLATE DEHYDROGENASE 1, ISOFORM A-RELATED"/>
    <property type="match status" value="1"/>
</dbReference>
<keyword evidence="3 5" id="KW-0520">NAD</keyword>
<evidence type="ECO:0000313" key="10">
    <source>
        <dbReference type="Proteomes" id="UP001317963"/>
    </source>
</evidence>
<dbReference type="SUPFAM" id="SSF51730">
    <property type="entry name" value="FAD-linked oxidoreductase"/>
    <property type="match status" value="1"/>
</dbReference>
<dbReference type="SUPFAM" id="SSF53720">
    <property type="entry name" value="ALDH-like"/>
    <property type="match status" value="1"/>
</dbReference>
<evidence type="ECO:0000256" key="4">
    <source>
        <dbReference type="ARBA" id="ARBA00048142"/>
    </source>
</evidence>
<dbReference type="InterPro" id="IPR015590">
    <property type="entry name" value="Aldehyde_DH_dom"/>
</dbReference>
<dbReference type="PIRSF" id="PIRSF000197">
    <property type="entry name" value="Bifunct_PutA"/>
    <property type="match status" value="1"/>
</dbReference>
<evidence type="ECO:0000259" key="7">
    <source>
        <dbReference type="Pfam" id="PF01619"/>
    </source>
</evidence>
<evidence type="ECO:0000259" key="8">
    <source>
        <dbReference type="Pfam" id="PF14850"/>
    </source>
</evidence>
<keyword evidence="5" id="KW-0678">Repressor</keyword>
<dbReference type="InterPro" id="IPR029041">
    <property type="entry name" value="FAD-linked_oxidoreductase-like"/>
</dbReference>
<dbReference type="Gene3D" id="3.40.605.10">
    <property type="entry name" value="Aldehyde Dehydrogenase, Chain A, domain 1"/>
    <property type="match status" value="1"/>
</dbReference>
<evidence type="ECO:0000313" key="9">
    <source>
        <dbReference type="EMBL" id="UZP73920.1"/>
    </source>
</evidence>
<dbReference type="RefSeq" id="WP_279242722.1">
    <property type="nucleotide sequence ID" value="NZ_CP036501.1"/>
</dbReference>
<evidence type="ECO:0000259" key="6">
    <source>
        <dbReference type="Pfam" id="PF00171"/>
    </source>
</evidence>
<dbReference type="EC" id="1.2.1.88" evidence="5"/>
<evidence type="ECO:0000256" key="1">
    <source>
        <dbReference type="ARBA" id="ARBA00004786"/>
    </source>
</evidence>
<dbReference type="NCBIfam" id="TIGR01238">
    <property type="entry name" value="D1pyr5carbox3"/>
    <property type="match status" value="1"/>
</dbReference>
<dbReference type="Gene3D" id="3.40.309.10">
    <property type="entry name" value="Aldehyde Dehydrogenase, Chain A, domain 2"/>
    <property type="match status" value="1"/>
</dbReference>
<comment type="catalytic activity">
    <reaction evidence="4 5">
        <text>L-glutamate 5-semialdehyde + NAD(+) + H2O = L-glutamate + NADH + 2 H(+)</text>
        <dbReference type="Rhea" id="RHEA:30235"/>
        <dbReference type="ChEBI" id="CHEBI:15377"/>
        <dbReference type="ChEBI" id="CHEBI:15378"/>
        <dbReference type="ChEBI" id="CHEBI:29985"/>
        <dbReference type="ChEBI" id="CHEBI:57540"/>
        <dbReference type="ChEBI" id="CHEBI:57945"/>
        <dbReference type="ChEBI" id="CHEBI:58066"/>
        <dbReference type="EC" id="1.2.1.88"/>
    </reaction>
</comment>
<dbReference type="InterPro" id="IPR005933">
    <property type="entry name" value="PutA_C"/>
</dbReference>
<evidence type="ECO:0000256" key="2">
    <source>
        <dbReference type="ARBA" id="ARBA00023002"/>
    </source>
</evidence>
<feature type="domain" description="Proline dehydrogenase" evidence="7">
    <location>
        <begin position="180"/>
        <end position="472"/>
    </location>
</feature>
<dbReference type="InterPro" id="IPR024082">
    <property type="entry name" value="PRODH_PutA_dom_II"/>
</dbReference>
<keyword evidence="2 5" id="KW-0560">Oxidoreductase</keyword>
<dbReference type="InterPro" id="IPR002872">
    <property type="entry name" value="Proline_DH_dom"/>
</dbReference>
<dbReference type="Proteomes" id="UP001317963">
    <property type="component" value="Chromosome"/>
</dbReference>
<dbReference type="SUPFAM" id="SSF81935">
    <property type="entry name" value="N-terminal domain of bifunctional PutA protein"/>
    <property type="match status" value="1"/>
</dbReference>
<protein>
    <recommendedName>
        <fullName evidence="5">Bifunctional protein PutA</fullName>
    </recommendedName>
    <domain>
        <recommendedName>
            <fullName evidence="5">Proline dehydrogenase</fullName>
            <ecNumber evidence="5">1.5.5.2</ecNumber>
        </recommendedName>
        <alternativeName>
            <fullName evidence="5">Proline oxidase</fullName>
        </alternativeName>
    </domain>
    <domain>
        <recommendedName>
            <fullName evidence="5">Delta-1-pyrroline-5-carboxylate dehydrogenase</fullName>
            <shortName evidence="5">P5C dehydrogenase</shortName>
            <ecNumber evidence="5">1.2.1.88</ecNumber>
        </recommendedName>
        <alternativeName>
            <fullName evidence="5">L-glutamate gamma-semialdehyde dehydrogenase</fullName>
        </alternativeName>
    </domain>
</protein>
<dbReference type="PANTHER" id="PTHR42862:SF1">
    <property type="entry name" value="DELTA-1-PYRROLINE-5-CARBOXYLATE DEHYDROGENASE 2, ISOFORM A-RELATED"/>
    <property type="match status" value="1"/>
</dbReference>
<organism evidence="9 10">
    <name type="scientific">Candidatus Paraluminiphilus aquimaris</name>
    <dbReference type="NCBI Taxonomy" id="2518994"/>
    <lineage>
        <taxon>Bacteria</taxon>
        <taxon>Pseudomonadati</taxon>
        <taxon>Pseudomonadota</taxon>
        <taxon>Gammaproteobacteria</taxon>
        <taxon>Cellvibrionales</taxon>
        <taxon>Halieaceae</taxon>
        <taxon>Candidatus Paraluminiphilus</taxon>
    </lineage>
</organism>
<keyword evidence="5" id="KW-0285">Flavoprotein</keyword>
<evidence type="ECO:0000256" key="5">
    <source>
        <dbReference type="PIRNR" id="PIRNR000197"/>
    </source>
</evidence>
<keyword evidence="5" id="KW-0642">Proline metabolism</keyword>
<keyword evidence="5" id="KW-0804">Transcription</keyword>
<evidence type="ECO:0000256" key="3">
    <source>
        <dbReference type="ARBA" id="ARBA00023027"/>
    </source>
</evidence>
<dbReference type="GO" id="GO:0003842">
    <property type="term" value="F:L-glutamate gamma-semialdehyde dehydrogenase activity"/>
    <property type="evidence" value="ECO:0007669"/>
    <property type="project" value="UniProtKB-EC"/>
</dbReference>
<comment type="function">
    <text evidence="5">Oxidizes proline to glutamate for use as a carbon and nitrogen source.</text>
</comment>
<keyword evidence="5" id="KW-0274">FAD</keyword>
<reference evidence="9 10" key="1">
    <citation type="submission" date="2019-02" db="EMBL/GenBank/DDBJ databases">
        <title>Halieaceae_genomes.</title>
        <authorList>
            <person name="Li S.-H."/>
        </authorList>
    </citation>
    <scope>NUCLEOTIDE SEQUENCE [LARGE SCALE GENOMIC DNA]</scope>
    <source>
        <strain evidence="9 10">JH123</strain>
    </source>
</reference>
<feature type="domain" description="Proline dehydrogenase PutA" evidence="8">
    <location>
        <begin position="59"/>
        <end position="172"/>
    </location>
</feature>
<dbReference type="EC" id="1.5.5.2" evidence="5"/>
<name>A0ABY6Q4K5_9GAMM</name>
<comment type="cofactor">
    <cofactor evidence="5">
        <name>FAD</name>
        <dbReference type="ChEBI" id="CHEBI:57692"/>
    </cofactor>
</comment>
<accession>A0ABY6Q4K5</accession>
<gene>
    <name evidence="9" type="primary">putA</name>
    <name evidence="9" type="ORF">E0F26_03795</name>
</gene>